<evidence type="ECO:0000256" key="6">
    <source>
        <dbReference type="ARBA" id="ARBA00022729"/>
    </source>
</evidence>
<comment type="similarity">
    <text evidence="2">Belongs to the LolB family.</text>
</comment>
<keyword evidence="10" id="KW-0143">Chaperone</keyword>
<name>B9M811_GEODF</name>
<dbReference type="PROSITE" id="PS51257">
    <property type="entry name" value="PROKAR_LIPOPROTEIN"/>
    <property type="match status" value="1"/>
</dbReference>
<dbReference type="InterPro" id="IPR004565">
    <property type="entry name" value="OM_lipoprot_LolB"/>
</dbReference>
<keyword evidence="9" id="KW-0564">Palmitate</keyword>
<proteinExistence type="inferred from homology"/>
<dbReference type="AlphaFoldDB" id="B9M811"/>
<evidence type="ECO:0000256" key="3">
    <source>
        <dbReference type="ARBA" id="ARBA00011245"/>
    </source>
</evidence>
<keyword evidence="11" id="KW-0998">Cell outer membrane</keyword>
<feature type="chain" id="PRO_5002886747" description="Outer-membrane lipoprotein LolB" evidence="13">
    <location>
        <begin position="24"/>
        <end position="233"/>
    </location>
</feature>
<dbReference type="KEGG" id="geo:Geob_1920"/>
<gene>
    <name evidence="14" type="ordered locus">Geob_1920</name>
</gene>
<protein>
    <recommendedName>
        <fullName evidence="4">Outer-membrane lipoprotein LolB</fullName>
    </recommendedName>
</protein>
<evidence type="ECO:0000256" key="4">
    <source>
        <dbReference type="ARBA" id="ARBA00016202"/>
    </source>
</evidence>
<dbReference type="SUPFAM" id="SSF89392">
    <property type="entry name" value="Prokaryotic lipoproteins and lipoprotein localization factors"/>
    <property type="match status" value="1"/>
</dbReference>
<comment type="subcellular location">
    <subcellularLocation>
        <location evidence="1">Cell outer membrane</location>
    </subcellularLocation>
</comment>
<dbReference type="GO" id="GO:0015031">
    <property type="term" value="P:protein transport"/>
    <property type="evidence" value="ECO:0007669"/>
    <property type="project" value="UniProtKB-KW"/>
</dbReference>
<dbReference type="Proteomes" id="UP000007721">
    <property type="component" value="Chromosome"/>
</dbReference>
<accession>B9M811</accession>
<organism evidence="14 15">
    <name type="scientific">Geotalea daltonii (strain DSM 22248 / JCM 15807 / FRC-32)</name>
    <name type="common">Geobacter daltonii</name>
    <dbReference type="NCBI Taxonomy" id="316067"/>
    <lineage>
        <taxon>Bacteria</taxon>
        <taxon>Pseudomonadati</taxon>
        <taxon>Thermodesulfobacteriota</taxon>
        <taxon>Desulfuromonadia</taxon>
        <taxon>Geobacterales</taxon>
        <taxon>Geobacteraceae</taxon>
        <taxon>Geotalea</taxon>
    </lineage>
</organism>
<dbReference type="EMBL" id="CP001390">
    <property type="protein sequence ID" value="ACM20277.1"/>
    <property type="molecule type" value="Genomic_DNA"/>
</dbReference>
<keyword evidence="5" id="KW-0813">Transport</keyword>
<dbReference type="eggNOG" id="COG3017">
    <property type="taxonomic scope" value="Bacteria"/>
</dbReference>
<evidence type="ECO:0000256" key="8">
    <source>
        <dbReference type="ARBA" id="ARBA00023136"/>
    </source>
</evidence>
<evidence type="ECO:0000313" key="15">
    <source>
        <dbReference type="Proteomes" id="UP000007721"/>
    </source>
</evidence>
<sequence length="233" mass="25979">MQPRFPMLKYLTILLMLFSTACATISRPTAVPAPGKEIETVQSPVSVTVKTAQRSVGGRGYLVFRHPDQFHMAILSPFGFTIMEMYSDGERLTCIIPSRDVAYQGLLSELPEQGGLKNWGLIKWVVERPPVAGPSLGATEIVMADGRREQIFFDSKGLVQRKVTEDGDEAVYQSYRDVNGVAFPESIEMINRNGDRVKIAFDDPEVNEPVEEAALKPRLENFTLLPLSEFRGL</sequence>
<reference evidence="14 15" key="1">
    <citation type="submission" date="2009-01" db="EMBL/GenBank/DDBJ databases">
        <title>Complete sequence of Geobacter sp. FRC-32.</title>
        <authorList>
            <consortium name="US DOE Joint Genome Institute"/>
            <person name="Lucas S."/>
            <person name="Copeland A."/>
            <person name="Lapidus A."/>
            <person name="Glavina del Rio T."/>
            <person name="Dalin E."/>
            <person name="Tice H."/>
            <person name="Bruce D."/>
            <person name="Goodwin L."/>
            <person name="Pitluck S."/>
            <person name="Saunders E."/>
            <person name="Brettin T."/>
            <person name="Detter J.C."/>
            <person name="Han C."/>
            <person name="Larimer F."/>
            <person name="Land M."/>
            <person name="Hauser L."/>
            <person name="Kyrpides N."/>
            <person name="Ovchinnikova G."/>
            <person name="Kostka J."/>
            <person name="Richardson P."/>
        </authorList>
    </citation>
    <scope>NUCLEOTIDE SEQUENCE [LARGE SCALE GENOMIC DNA]</scope>
    <source>
        <strain evidence="15">DSM 22248 / JCM 15807 / FRC-32</strain>
    </source>
</reference>
<comment type="subunit">
    <text evidence="3">Monomer.</text>
</comment>
<feature type="signal peptide" evidence="13">
    <location>
        <begin position="1"/>
        <end position="23"/>
    </location>
</feature>
<dbReference type="HOGENOM" id="CLU_1188593_0_0_7"/>
<evidence type="ECO:0000256" key="12">
    <source>
        <dbReference type="ARBA" id="ARBA00023288"/>
    </source>
</evidence>
<evidence type="ECO:0000256" key="2">
    <source>
        <dbReference type="ARBA" id="ARBA00009696"/>
    </source>
</evidence>
<evidence type="ECO:0000256" key="9">
    <source>
        <dbReference type="ARBA" id="ARBA00023139"/>
    </source>
</evidence>
<keyword evidence="6 13" id="KW-0732">Signal</keyword>
<dbReference type="STRING" id="316067.Geob_1920"/>
<evidence type="ECO:0000256" key="5">
    <source>
        <dbReference type="ARBA" id="ARBA00022448"/>
    </source>
</evidence>
<evidence type="ECO:0000256" key="13">
    <source>
        <dbReference type="SAM" id="SignalP"/>
    </source>
</evidence>
<dbReference type="InterPro" id="IPR029046">
    <property type="entry name" value="LolA/LolB/LppX"/>
</dbReference>
<evidence type="ECO:0000256" key="11">
    <source>
        <dbReference type="ARBA" id="ARBA00023237"/>
    </source>
</evidence>
<keyword evidence="8" id="KW-0472">Membrane</keyword>
<evidence type="ECO:0000256" key="7">
    <source>
        <dbReference type="ARBA" id="ARBA00022927"/>
    </source>
</evidence>
<evidence type="ECO:0000313" key="14">
    <source>
        <dbReference type="EMBL" id="ACM20277.1"/>
    </source>
</evidence>
<keyword evidence="15" id="KW-1185">Reference proteome</keyword>
<keyword evidence="7" id="KW-0653">Protein transport</keyword>
<dbReference type="Pfam" id="PF03550">
    <property type="entry name" value="LolB"/>
    <property type="match status" value="1"/>
</dbReference>
<dbReference type="GO" id="GO:0009279">
    <property type="term" value="C:cell outer membrane"/>
    <property type="evidence" value="ECO:0007669"/>
    <property type="project" value="UniProtKB-SubCell"/>
</dbReference>
<dbReference type="Gene3D" id="2.50.20.10">
    <property type="entry name" value="Lipoprotein localisation LolA/LolB/LppX"/>
    <property type="match status" value="1"/>
</dbReference>
<evidence type="ECO:0000256" key="1">
    <source>
        <dbReference type="ARBA" id="ARBA00004442"/>
    </source>
</evidence>
<evidence type="ECO:0000256" key="10">
    <source>
        <dbReference type="ARBA" id="ARBA00023186"/>
    </source>
</evidence>
<keyword evidence="12 14" id="KW-0449">Lipoprotein</keyword>